<dbReference type="Gene3D" id="3.40.50.150">
    <property type="entry name" value="Vaccinia Virus protein VP39"/>
    <property type="match status" value="1"/>
</dbReference>
<dbReference type="EC" id="2.1.1.33" evidence="3"/>
<evidence type="ECO:0000256" key="5">
    <source>
        <dbReference type="ARBA" id="ARBA00022679"/>
    </source>
</evidence>
<evidence type="ECO:0000313" key="10">
    <source>
        <dbReference type="EMBL" id="TCP06735.1"/>
    </source>
</evidence>
<dbReference type="InterPro" id="IPR029063">
    <property type="entry name" value="SAM-dependent_MTases_sf"/>
</dbReference>
<dbReference type="OrthoDB" id="9809889at2"/>
<evidence type="ECO:0000313" key="12">
    <source>
        <dbReference type="Proteomes" id="UP000294772"/>
    </source>
</evidence>
<proteinExistence type="predicted"/>
<feature type="compositionally biased region" description="Polar residues" evidence="8">
    <location>
        <begin position="1"/>
        <end position="10"/>
    </location>
</feature>
<evidence type="ECO:0000256" key="3">
    <source>
        <dbReference type="ARBA" id="ARBA00011977"/>
    </source>
</evidence>
<evidence type="ECO:0000313" key="9">
    <source>
        <dbReference type="EMBL" id="PPE69819.1"/>
    </source>
</evidence>
<dbReference type="Pfam" id="PF02390">
    <property type="entry name" value="Methyltransf_4"/>
    <property type="match status" value="1"/>
</dbReference>
<reference evidence="10 12" key="2">
    <citation type="submission" date="2019-03" db="EMBL/GenBank/DDBJ databases">
        <title>Genomic Encyclopedia of Type Strains, Phase IV (KMG-IV): sequencing the most valuable type-strain genomes for metagenomic binning, comparative biology and taxonomic classification.</title>
        <authorList>
            <person name="Goeker M."/>
        </authorList>
    </citation>
    <scope>NUCLEOTIDE SEQUENCE [LARGE SCALE GENOMIC DNA]</scope>
    <source>
        <strain evidence="10 12">DSM 15264</strain>
    </source>
</reference>
<accession>A0A2S5T4F9</accession>
<feature type="region of interest" description="Disordered" evidence="8">
    <location>
        <begin position="1"/>
        <end position="37"/>
    </location>
</feature>
<dbReference type="InterPro" id="IPR003358">
    <property type="entry name" value="tRNA_(Gua-N-7)_MeTrfase_Trmb"/>
</dbReference>
<keyword evidence="6" id="KW-0949">S-adenosyl-L-methionine</keyword>
<keyword evidence="7" id="KW-0819">tRNA processing</keyword>
<comment type="catalytic activity">
    <reaction evidence="1">
        <text>guanosine(46) in tRNA + S-adenosyl-L-methionine = N(7)-methylguanosine(46) in tRNA + S-adenosyl-L-homocysteine</text>
        <dbReference type="Rhea" id="RHEA:42708"/>
        <dbReference type="Rhea" id="RHEA-COMP:10188"/>
        <dbReference type="Rhea" id="RHEA-COMP:10189"/>
        <dbReference type="ChEBI" id="CHEBI:57856"/>
        <dbReference type="ChEBI" id="CHEBI:59789"/>
        <dbReference type="ChEBI" id="CHEBI:74269"/>
        <dbReference type="ChEBI" id="CHEBI:74480"/>
        <dbReference type="EC" id="2.1.1.33"/>
    </reaction>
</comment>
<evidence type="ECO:0000256" key="1">
    <source>
        <dbReference type="ARBA" id="ARBA00000142"/>
    </source>
</evidence>
<evidence type="ECO:0000256" key="8">
    <source>
        <dbReference type="SAM" id="MobiDB-lite"/>
    </source>
</evidence>
<evidence type="ECO:0000256" key="4">
    <source>
        <dbReference type="ARBA" id="ARBA00022603"/>
    </source>
</evidence>
<dbReference type="Proteomes" id="UP000294772">
    <property type="component" value="Unassembled WGS sequence"/>
</dbReference>
<dbReference type="GO" id="GO:0008176">
    <property type="term" value="F:tRNA (guanine(46)-N7)-methyltransferase activity"/>
    <property type="evidence" value="ECO:0007669"/>
    <property type="project" value="UniProtKB-EC"/>
</dbReference>
<protein>
    <recommendedName>
        <fullName evidence="3">tRNA (guanine(46)-N(7))-methyltransferase</fullName>
        <ecNumber evidence="3">2.1.1.33</ecNumber>
    </recommendedName>
</protein>
<dbReference type="CDD" id="cd02440">
    <property type="entry name" value="AdoMet_MTases"/>
    <property type="match status" value="1"/>
</dbReference>
<dbReference type="AlphaFoldDB" id="A0A2S5T4F9"/>
<comment type="function">
    <text evidence="2">Catalyzes the formation of N(7)-methylguanine at position 46 (m7G46) in tRNA.</text>
</comment>
<keyword evidence="4 9" id="KW-0489">Methyltransferase</keyword>
<evidence type="ECO:0000313" key="11">
    <source>
        <dbReference type="Proteomes" id="UP000239406"/>
    </source>
</evidence>
<sequence length="245" mass="26819">MHSAIQSSHPNGEPSPALPGRSRPVTSNQEGLHPRLEATVRKHLATPFRRPPAPYSRQAYAALAARLAAHGGPLVLDSACGTGESTAALALRHPQALVVGVDQSAERIGRGLRKLGAGLPPNALLLRADVTDLWALLVQDGVRLARHYLLYPNPWPKAEHLQRRWHGHPRLRELLALGGRIELRTNWRLYAEEFQAALAWAGIASEMEAVRDDAPPLTPFERKYRASGHALVRLVAQAGNTPVER</sequence>
<keyword evidence="5 9" id="KW-0808">Transferase</keyword>
<name>A0A2S5T4F9_9BURK</name>
<dbReference type="Proteomes" id="UP000239406">
    <property type="component" value="Unassembled WGS sequence"/>
</dbReference>
<gene>
    <name evidence="9" type="ORF">C1702_10075</name>
    <name evidence="10" type="ORF">EV676_106219</name>
</gene>
<dbReference type="PANTHER" id="PTHR23417">
    <property type="entry name" value="3-DEOXY-D-MANNO-OCTULOSONIC-ACID TRANSFERASE/TRNA GUANINE-N 7 - -METHYLTRANSFERASE"/>
    <property type="match status" value="1"/>
</dbReference>
<dbReference type="PANTHER" id="PTHR23417:SF14">
    <property type="entry name" value="PENTACOTRIPEPTIDE-REPEAT REGION OF PRORP DOMAIN-CONTAINING PROTEIN"/>
    <property type="match status" value="1"/>
</dbReference>
<comment type="caution">
    <text evidence="9">The sequence shown here is derived from an EMBL/GenBank/DDBJ whole genome shotgun (WGS) entry which is preliminary data.</text>
</comment>
<dbReference type="PROSITE" id="PS51625">
    <property type="entry name" value="SAM_MT_TRMB"/>
    <property type="match status" value="1"/>
</dbReference>
<keyword evidence="11" id="KW-1185">Reference proteome</keyword>
<evidence type="ECO:0000256" key="2">
    <source>
        <dbReference type="ARBA" id="ARBA00003015"/>
    </source>
</evidence>
<reference evidence="9 11" key="1">
    <citation type="submission" date="2018-02" db="EMBL/GenBank/DDBJ databases">
        <title>Reclassifiation of [Polyangium] brachysporum DSM 7029 as Guopingzhaonella breviflexa gen. nov., sp. nov., a member of the family Comamonadaceae.</title>
        <authorList>
            <person name="Tang B."/>
        </authorList>
    </citation>
    <scope>NUCLEOTIDE SEQUENCE [LARGE SCALE GENOMIC DNA]</scope>
    <source>
        <strain evidence="9 11">DSM 15344</strain>
    </source>
</reference>
<dbReference type="SUPFAM" id="SSF53335">
    <property type="entry name" value="S-adenosyl-L-methionine-dependent methyltransferases"/>
    <property type="match status" value="1"/>
</dbReference>
<dbReference type="GO" id="GO:0043527">
    <property type="term" value="C:tRNA methyltransferase complex"/>
    <property type="evidence" value="ECO:0007669"/>
    <property type="project" value="TreeGrafter"/>
</dbReference>
<dbReference type="EMBL" id="PSNY01000009">
    <property type="protein sequence ID" value="PPE69819.1"/>
    <property type="molecule type" value="Genomic_DNA"/>
</dbReference>
<evidence type="ECO:0000256" key="6">
    <source>
        <dbReference type="ARBA" id="ARBA00022691"/>
    </source>
</evidence>
<evidence type="ECO:0000256" key="7">
    <source>
        <dbReference type="ARBA" id="ARBA00022694"/>
    </source>
</evidence>
<dbReference type="EMBL" id="SLXF01000006">
    <property type="protein sequence ID" value="TCP06735.1"/>
    <property type="molecule type" value="Genomic_DNA"/>
</dbReference>
<organism evidence="9 11">
    <name type="scientific">Caldimonas thermodepolymerans</name>
    <dbReference type="NCBI Taxonomy" id="215580"/>
    <lineage>
        <taxon>Bacteria</taxon>
        <taxon>Pseudomonadati</taxon>
        <taxon>Pseudomonadota</taxon>
        <taxon>Betaproteobacteria</taxon>
        <taxon>Burkholderiales</taxon>
        <taxon>Sphaerotilaceae</taxon>
        <taxon>Caldimonas</taxon>
    </lineage>
</organism>